<keyword evidence="1" id="KW-0813">Transport</keyword>
<reference evidence="1 2" key="1">
    <citation type="submission" date="2014-11" db="EMBL/GenBank/DDBJ databases">
        <title>Draft Genome Sequence of Vibrio piscirenalis strains CECT 8603T and CECT 8604, two marine Gammaproteobacterium isolated from cultured gilthead sea bream (Sparus aurata).</title>
        <authorList>
            <person name="Arahal D.R."/>
            <person name="Rodrigo-Torres L."/>
            <person name="Lucena T."/>
            <person name="Pujalte M.J."/>
        </authorList>
    </citation>
    <scope>NUCLEOTIDE SEQUENCE [LARGE SCALE GENOMIC DNA]</scope>
    <source>
        <strain evidence="1 2">DCR 1-4-2</strain>
    </source>
</reference>
<accession>A0A0C2JBZ8</accession>
<keyword evidence="1" id="KW-0762">Sugar transport</keyword>
<dbReference type="OrthoDB" id="6271555at2"/>
<dbReference type="Proteomes" id="UP000031672">
    <property type="component" value="Unassembled WGS sequence"/>
</dbReference>
<evidence type="ECO:0000313" key="1">
    <source>
        <dbReference type="EMBL" id="KII75444.1"/>
    </source>
</evidence>
<keyword evidence="2" id="KW-1185">Reference proteome</keyword>
<protein>
    <submittedName>
        <fullName evidence="1">PTS sugar transporter subunit IIA</fullName>
    </submittedName>
</protein>
<evidence type="ECO:0000313" key="2">
    <source>
        <dbReference type="Proteomes" id="UP000031672"/>
    </source>
</evidence>
<accession>A0A0C2NXG3</accession>
<dbReference type="InterPro" id="IPR021811">
    <property type="entry name" value="DUF3389"/>
</dbReference>
<dbReference type="AlphaFoldDB" id="A0A0C2JBZ8"/>
<dbReference type="Pfam" id="PF11869">
    <property type="entry name" value="DUF3389"/>
    <property type="match status" value="1"/>
</dbReference>
<organism evidence="1 2">
    <name type="scientific">Vibrio renipiscarius</name>
    <dbReference type="NCBI Taxonomy" id="1461322"/>
    <lineage>
        <taxon>Bacteria</taxon>
        <taxon>Pseudomonadati</taxon>
        <taxon>Pseudomonadota</taxon>
        <taxon>Gammaproteobacteria</taxon>
        <taxon>Vibrionales</taxon>
        <taxon>Vibrionaceae</taxon>
        <taxon>Vibrio</taxon>
    </lineage>
</organism>
<gene>
    <name evidence="1" type="ORF">OJ16_19400</name>
</gene>
<comment type="caution">
    <text evidence="1">The sequence shown here is derived from an EMBL/GenBank/DDBJ whole genome shotgun (WGS) entry which is preliminary data.</text>
</comment>
<name>A0A0C2JBZ8_9VIBR</name>
<sequence length="77" mass="8331">MMIEFSNGKIIATAHEIVVKVKGTNMITLQAQSDAVRLIGRGANVIAVHSSEAQWSIKLDDDKQLNELASQLGIAIQ</sequence>
<dbReference type="RefSeq" id="WP_040993136.1">
    <property type="nucleotide sequence ID" value="NZ_JBFRUC010000010.1"/>
</dbReference>
<dbReference type="STRING" id="1461322.OJ16_19400"/>
<proteinExistence type="predicted"/>
<dbReference type="EMBL" id="JTKH01000025">
    <property type="protein sequence ID" value="KII75444.1"/>
    <property type="molecule type" value="Genomic_DNA"/>
</dbReference>